<reference evidence="8 9" key="1">
    <citation type="journal article" date="2019" name="Indoor Air">
        <title>Impacts of indoor surface finishes on bacterial viability.</title>
        <authorList>
            <person name="Hu J."/>
            <person name="Maamar S.B."/>
            <person name="Glawe A.J."/>
            <person name="Gottel N."/>
            <person name="Gilbert J.A."/>
            <person name="Hartmann E.M."/>
        </authorList>
    </citation>
    <scope>NUCLEOTIDE SEQUENCE [LARGE SCALE GENOMIC DNA]</scope>
    <source>
        <strain evidence="8 9">AF060A6</strain>
    </source>
</reference>
<dbReference type="InterPro" id="IPR015414">
    <property type="entry name" value="TMEM64"/>
</dbReference>
<organism evidence="8 9">
    <name type="scientific">Bacillus timonensis</name>
    <dbReference type="NCBI Taxonomy" id="1033734"/>
    <lineage>
        <taxon>Bacteria</taxon>
        <taxon>Bacillati</taxon>
        <taxon>Bacillota</taxon>
        <taxon>Bacilli</taxon>
        <taxon>Bacillales</taxon>
        <taxon>Bacillaceae</taxon>
        <taxon>Bacillus</taxon>
    </lineage>
</organism>
<evidence type="ECO:0000313" key="9">
    <source>
        <dbReference type="Proteomes" id="UP000306477"/>
    </source>
</evidence>
<comment type="similarity">
    <text evidence="6">Belongs to the TVP38/TMEM64 family.</text>
</comment>
<name>A0A4S3PYI5_9BACI</name>
<feature type="transmembrane region" description="Helical" evidence="6">
    <location>
        <begin position="32"/>
        <end position="49"/>
    </location>
</feature>
<dbReference type="OrthoDB" id="2451090at2"/>
<dbReference type="RefSeq" id="WP_136378067.1">
    <property type="nucleotide sequence ID" value="NZ_SLUB01000003.1"/>
</dbReference>
<comment type="subcellular location">
    <subcellularLocation>
        <location evidence="1 6">Cell membrane</location>
        <topology evidence="1 6">Multi-pass membrane protein</topology>
    </subcellularLocation>
</comment>
<feature type="domain" description="VTT" evidence="7">
    <location>
        <begin position="35"/>
        <end position="149"/>
    </location>
</feature>
<keyword evidence="5 6" id="KW-0472">Membrane</keyword>
<evidence type="ECO:0000259" key="7">
    <source>
        <dbReference type="Pfam" id="PF09335"/>
    </source>
</evidence>
<keyword evidence="4 6" id="KW-1133">Transmembrane helix</keyword>
<feature type="transmembrane region" description="Helical" evidence="6">
    <location>
        <begin position="55"/>
        <end position="72"/>
    </location>
</feature>
<accession>A0A4S3PYI5</accession>
<evidence type="ECO:0000256" key="2">
    <source>
        <dbReference type="ARBA" id="ARBA00022475"/>
    </source>
</evidence>
<evidence type="ECO:0000256" key="6">
    <source>
        <dbReference type="RuleBase" id="RU366058"/>
    </source>
</evidence>
<evidence type="ECO:0000256" key="3">
    <source>
        <dbReference type="ARBA" id="ARBA00022692"/>
    </source>
</evidence>
<dbReference type="InterPro" id="IPR032816">
    <property type="entry name" value="VTT_dom"/>
</dbReference>
<feature type="transmembrane region" description="Helical" evidence="6">
    <location>
        <begin position="157"/>
        <end position="173"/>
    </location>
</feature>
<dbReference type="Proteomes" id="UP000306477">
    <property type="component" value="Unassembled WGS sequence"/>
</dbReference>
<feature type="transmembrane region" description="Helical" evidence="6">
    <location>
        <begin position="134"/>
        <end position="151"/>
    </location>
</feature>
<keyword evidence="3 6" id="KW-0812">Transmembrane</keyword>
<keyword evidence="2 6" id="KW-1003">Cell membrane</keyword>
<keyword evidence="9" id="KW-1185">Reference proteome</keyword>
<dbReference type="Pfam" id="PF09335">
    <property type="entry name" value="VTT_dom"/>
    <property type="match status" value="1"/>
</dbReference>
<dbReference type="AlphaFoldDB" id="A0A4S3PYI5"/>
<dbReference type="EMBL" id="SLUB01000003">
    <property type="protein sequence ID" value="THE14714.1"/>
    <property type="molecule type" value="Genomic_DNA"/>
</dbReference>
<protein>
    <recommendedName>
        <fullName evidence="6">TVP38/TMEM64 family membrane protein</fullName>
    </recommendedName>
</protein>
<dbReference type="PANTHER" id="PTHR12677">
    <property type="entry name" value="GOLGI APPARATUS MEMBRANE PROTEIN TVP38-RELATED"/>
    <property type="match status" value="1"/>
</dbReference>
<feature type="transmembrane region" description="Helical" evidence="6">
    <location>
        <begin position="6"/>
        <end position="25"/>
    </location>
</feature>
<evidence type="ECO:0000256" key="4">
    <source>
        <dbReference type="ARBA" id="ARBA00022989"/>
    </source>
</evidence>
<evidence type="ECO:0000256" key="1">
    <source>
        <dbReference type="ARBA" id="ARBA00004651"/>
    </source>
</evidence>
<evidence type="ECO:0000313" key="8">
    <source>
        <dbReference type="EMBL" id="THE14714.1"/>
    </source>
</evidence>
<dbReference type="STRING" id="1033734.GCA_000285535_03747"/>
<proteinExistence type="inferred from homology"/>
<dbReference type="GO" id="GO:0005886">
    <property type="term" value="C:plasma membrane"/>
    <property type="evidence" value="ECO:0007669"/>
    <property type="project" value="UniProtKB-SubCell"/>
</dbReference>
<dbReference type="PANTHER" id="PTHR12677:SF59">
    <property type="entry name" value="GOLGI APPARATUS MEMBRANE PROTEIN TVP38-RELATED"/>
    <property type="match status" value="1"/>
</dbReference>
<evidence type="ECO:0000256" key="5">
    <source>
        <dbReference type="ARBA" id="ARBA00023136"/>
    </source>
</evidence>
<comment type="caution">
    <text evidence="8">The sequence shown here is derived from an EMBL/GenBank/DDBJ whole genome shotgun (WGS) entry which is preliminary data.</text>
</comment>
<sequence length="195" mass="22487">MDDTMTLLFVFIQSTGLLAPIIFIGIHLIRPIFFIPVPVVCIVGGILFGSVFGTLYSILGLTMLSILFYFLYRQVPRLSNKINTLKQKWLGDKVNFTIGQIAILRLIPFINFHLLSLCIMDVTRYFRNYAKASFYTNIPVALLYTVFGQFIREFSTTVILAILLALTLLFYLLREKQVIIKWHEFFNPKAGRSFQ</sequence>
<gene>
    <name evidence="8" type="ORF">E1I69_02520</name>
</gene>